<keyword evidence="3" id="KW-1185">Reference proteome</keyword>
<evidence type="ECO:0000313" key="3">
    <source>
        <dbReference type="Proteomes" id="UP000636479"/>
    </source>
</evidence>
<feature type="compositionally biased region" description="Polar residues" evidence="1">
    <location>
        <begin position="288"/>
        <end position="302"/>
    </location>
</feature>
<dbReference type="EMBL" id="JACAZF010000008">
    <property type="protein sequence ID" value="KAF7296920.1"/>
    <property type="molecule type" value="Genomic_DNA"/>
</dbReference>
<dbReference type="OrthoDB" id="3266915at2759"/>
<comment type="caution">
    <text evidence="2">The sequence shown here is derived from an EMBL/GenBank/DDBJ whole genome shotgun (WGS) entry which is preliminary data.</text>
</comment>
<sequence length="437" mass="46484">MLASRPVQHLQHHDYLNAKTPGRENSGVHRGVGGAKTVQGKGRLGVAGAVSQKDLAKTAPRLVTQTQSRPLPLGDKTPFPNQASRFVTPLPGEEKIAKLNLGLALNTIDSKPSAPTFAGTTPDSVLRPSSSRRHGRTPRISGGALVGKTSFVTPMNSGRHWDVDEGDIPVELAAPAPEPAEEDDYDDIEYMPPKLDLQYTPPLDFEIPDYSQAGKALLERMHSFPLASEDYLSLPEPTFTSENLHCVIDLPLSDTNLSDDLDLSLEDPFAPKLSNARATVASRAPSRPASTLRQASTLSSARSHAPVPVTRARNARPIPTSRPIVNSTTTTTMATKSIRSTATLTTRTTTSTKSGPTQRAVSVAANIRPKPVARPTHSRTLSASALPPTAMRSTAGQSGPRAGQNIGAKSLQVADNFTSILGSSGEDTTAEDFLFSC</sequence>
<evidence type="ECO:0000256" key="1">
    <source>
        <dbReference type="SAM" id="MobiDB-lite"/>
    </source>
</evidence>
<dbReference type="RefSeq" id="XP_037217279.1">
    <property type="nucleotide sequence ID" value="XM_037365867.1"/>
</dbReference>
<feature type="region of interest" description="Disordered" evidence="1">
    <location>
        <begin position="58"/>
        <end position="83"/>
    </location>
</feature>
<name>A0A8H6SFJ3_9AGAR</name>
<feature type="region of interest" description="Disordered" evidence="1">
    <location>
        <begin position="1"/>
        <end position="40"/>
    </location>
</feature>
<feature type="region of interest" description="Disordered" evidence="1">
    <location>
        <begin position="111"/>
        <end position="144"/>
    </location>
</feature>
<gene>
    <name evidence="2" type="ORF">MIND_00923800</name>
</gene>
<dbReference type="AlphaFoldDB" id="A0A8H6SFJ3"/>
<proteinExistence type="predicted"/>
<dbReference type="Proteomes" id="UP000636479">
    <property type="component" value="Unassembled WGS sequence"/>
</dbReference>
<evidence type="ECO:0000313" key="2">
    <source>
        <dbReference type="EMBL" id="KAF7296920.1"/>
    </source>
</evidence>
<reference evidence="2" key="1">
    <citation type="submission" date="2020-05" db="EMBL/GenBank/DDBJ databases">
        <title>Mycena genomes resolve the evolution of fungal bioluminescence.</title>
        <authorList>
            <person name="Tsai I.J."/>
        </authorList>
    </citation>
    <scope>NUCLEOTIDE SEQUENCE</scope>
    <source>
        <strain evidence="2">171206Taipei</strain>
    </source>
</reference>
<feature type="region of interest" description="Disordered" evidence="1">
    <location>
        <begin position="372"/>
        <end position="405"/>
    </location>
</feature>
<organism evidence="2 3">
    <name type="scientific">Mycena indigotica</name>
    <dbReference type="NCBI Taxonomy" id="2126181"/>
    <lineage>
        <taxon>Eukaryota</taxon>
        <taxon>Fungi</taxon>
        <taxon>Dikarya</taxon>
        <taxon>Basidiomycota</taxon>
        <taxon>Agaricomycotina</taxon>
        <taxon>Agaricomycetes</taxon>
        <taxon>Agaricomycetidae</taxon>
        <taxon>Agaricales</taxon>
        <taxon>Marasmiineae</taxon>
        <taxon>Mycenaceae</taxon>
        <taxon>Mycena</taxon>
    </lineage>
</organism>
<feature type="compositionally biased region" description="Polar residues" evidence="1">
    <location>
        <begin position="118"/>
        <end position="129"/>
    </location>
</feature>
<accession>A0A8H6SFJ3</accession>
<protein>
    <submittedName>
        <fullName evidence="2">Uncharacterized protein</fullName>
    </submittedName>
</protein>
<feature type="region of interest" description="Disordered" evidence="1">
    <location>
        <begin position="276"/>
        <end position="326"/>
    </location>
</feature>
<dbReference type="GeneID" id="59348383"/>